<dbReference type="InterPro" id="IPR007222">
    <property type="entry name" value="Sig_recog_particle_rcpt_asu_N"/>
</dbReference>
<evidence type="ECO:0000256" key="5">
    <source>
        <dbReference type="ARBA" id="ARBA00023134"/>
    </source>
</evidence>
<evidence type="ECO:0000313" key="10">
    <source>
        <dbReference type="EMBL" id="RLN51388.1"/>
    </source>
</evidence>
<dbReference type="SUPFAM" id="SSF47364">
    <property type="entry name" value="Domain of the SRP/SRP receptor G-proteins"/>
    <property type="match status" value="1"/>
</dbReference>
<feature type="compositionally biased region" description="Basic and acidic residues" evidence="8">
    <location>
        <begin position="208"/>
        <end position="241"/>
    </location>
</feature>
<evidence type="ECO:0000256" key="4">
    <source>
        <dbReference type="ARBA" id="ARBA00022824"/>
    </source>
</evidence>
<proteinExistence type="inferred from homology"/>
<dbReference type="InterPro" id="IPR011012">
    <property type="entry name" value="Longin-like_dom_sf"/>
</dbReference>
<dbReference type="SUPFAM" id="SSF64356">
    <property type="entry name" value="SNARE-like"/>
    <property type="match status" value="1"/>
</dbReference>
<dbReference type="InterPro" id="IPR042101">
    <property type="entry name" value="SRP54_N_sf"/>
</dbReference>
<evidence type="ECO:0000256" key="2">
    <source>
        <dbReference type="ARBA" id="ARBA00008531"/>
    </source>
</evidence>
<dbReference type="Gene3D" id="1.20.120.140">
    <property type="entry name" value="Signal recognition particle SRP54, nucleotide-binding domain"/>
    <property type="match status" value="1"/>
</dbReference>
<dbReference type="InterPro" id="IPR013822">
    <property type="entry name" value="Signal_recog_particl_SRP54_hlx"/>
</dbReference>
<accession>A0A3F2RZD9</accession>
<dbReference type="Pfam" id="PF00448">
    <property type="entry name" value="SRP54"/>
    <property type="match status" value="1"/>
</dbReference>
<feature type="compositionally biased region" description="Basic and acidic residues" evidence="8">
    <location>
        <begin position="250"/>
        <end position="259"/>
    </location>
</feature>
<reference evidence="12 13" key="1">
    <citation type="submission" date="2018-07" db="EMBL/GenBank/DDBJ databases">
        <title>Genome sequencing of oomycete isolates from Chile give support for New Zealand origin for Phytophthora kernoviae and make available the first Nothophytophthora sp. genome.</title>
        <authorList>
            <person name="Studholme D.J."/>
            <person name="Sanfuentes E."/>
            <person name="Panda P."/>
            <person name="Hill R."/>
            <person name="Sambles C."/>
            <person name="Grant M."/>
            <person name="Williams N.M."/>
            <person name="Mcdougal R.L."/>
        </authorList>
    </citation>
    <scope>NUCLEOTIDE SEQUENCE [LARGE SCALE GENOMIC DNA]</scope>
    <source>
        <strain evidence="11">Chile6</strain>
        <strain evidence="10">Chile7</strain>
    </source>
</reference>
<dbReference type="GO" id="GO:0006614">
    <property type="term" value="P:SRP-dependent cotranslational protein targeting to membrane"/>
    <property type="evidence" value="ECO:0007669"/>
    <property type="project" value="InterPro"/>
</dbReference>
<feature type="compositionally biased region" description="Low complexity" evidence="8">
    <location>
        <begin position="279"/>
        <end position="289"/>
    </location>
</feature>
<dbReference type="InterPro" id="IPR000897">
    <property type="entry name" value="SRP54_GTPase_dom"/>
</dbReference>
<feature type="region of interest" description="Disordered" evidence="8">
    <location>
        <begin position="124"/>
        <end position="293"/>
    </location>
</feature>
<dbReference type="PANTHER" id="PTHR43134">
    <property type="entry name" value="SIGNAL RECOGNITION PARTICLE RECEPTOR SUBUNIT ALPHA"/>
    <property type="match status" value="1"/>
</dbReference>
<keyword evidence="5" id="KW-0342">GTP-binding</keyword>
<dbReference type="SMART" id="SM00382">
    <property type="entry name" value="AAA"/>
    <property type="match status" value="1"/>
</dbReference>
<dbReference type="CDD" id="cd17876">
    <property type="entry name" value="SRalpha_C"/>
    <property type="match status" value="1"/>
</dbReference>
<dbReference type="Pfam" id="PF02881">
    <property type="entry name" value="SRP54_N"/>
    <property type="match status" value="1"/>
</dbReference>
<dbReference type="Proteomes" id="UP000284657">
    <property type="component" value="Unassembled WGS sequence"/>
</dbReference>
<keyword evidence="4" id="KW-0256">Endoplasmic reticulum</keyword>
<dbReference type="PROSITE" id="PS00300">
    <property type="entry name" value="SRP54"/>
    <property type="match status" value="1"/>
</dbReference>
<dbReference type="GO" id="GO:0005525">
    <property type="term" value="F:GTP binding"/>
    <property type="evidence" value="ECO:0007669"/>
    <property type="project" value="UniProtKB-KW"/>
</dbReference>
<evidence type="ECO:0000313" key="12">
    <source>
        <dbReference type="Proteomes" id="UP000277300"/>
    </source>
</evidence>
<feature type="compositionally biased region" description="Acidic residues" evidence="8">
    <location>
        <begin position="262"/>
        <end position="278"/>
    </location>
</feature>
<evidence type="ECO:0000259" key="9">
    <source>
        <dbReference type="PROSITE" id="PS00300"/>
    </source>
</evidence>
<feature type="domain" description="SRP54-type proteins GTP-binding" evidence="9">
    <location>
        <begin position="577"/>
        <end position="590"/>
    </location>
</feature>
<feature type="compositionally biased region" description="Basic residues" evidence="8">
    <location>
        <begin position="193"/>
        <end position="207"/>
    </location>
</feature>
<name>A0A3F2RZD9_9STRA</name>
<keyword evidence="6" id="KW-0472">Membrane</keyword>
<keyword evidence="3" id="KW-0547">Nucleotide-binding</keyword>
<dbReference type="PANTHER" id="PTHR43134:SF1">
    <property type="entry name" value="SIGNAL RECOGNITION PARTICLE RECEPTOR SUBUNIT ALPHA"/>
    <property type="match status" value="1"/>
</dbReference>
<dbReference type="InterPro" id="IPR036225">
    <property type="entry name" value="SRP/SRP_N"/>
</dbReference>
<dbReference type="GO" id="GO:0003924">
    <property type="term" value="F:GTPase activity"/>
    <property type="evidence" value="ECO:0007669"/>
    <property type="project" value="InterPro"/>
</dbReference>
<evidence type="ECO:0000256" key="3">
    <source>
        <dbReference type="ARBA" id="ARBA00022741"/>
    </source>
</evidence>
<dbReference type="GO" id="GO:0005785">
    <property type="term" value="C:signal recognition particle receptor complex"/>
    <property type="evidence" value="ECO:0007669"/>
    <property type="project" value="InterPro"/>
</dbReference>
<dbReference type="GO" id="GO:0005047">
    <property type="term" value="F:signal recognition particle binding"/>
    <property type="evidence" value="ECO:0007669"/>
    <property type="project" value="InterPro"/>
</dbReference>
<feature type="compositionally biased region" description="Low complexity" evidence="8">
    <location>
        <begin position="141"/>
        <end position="162"/>
    </location>
</feature>
<dbReference type="SMART" id="SM00962">
    <property type="entry name" value="SRP54"/>
    <property type="match status" value="1"/>
</dbReference>
<comment type="subcellular location">
    <subcellularLocation>
        <location evidence="1">Endoplasmic reticulum membrane</location>
        <topology evidence="1">Peripheral membrane protein</topology>
        <orientation evidence="1">Cytoplasmic side</orientation>
    </subcellularLocation>
</comment>
<dbReference type="GO" id="GO:0006886">
    <property type="term" value="P:intracellular protein transport"/>
    <property type="evidence" value="ECO:0007669"/>
    <property type="project" value="InterPro"/>
</dbReference>
<dbReference type="Gene3D" id="3.40.50.300">
    <property type="entry name" value="P-loop containing nucleotide triphosphate hydrolases"/>
    <property type="match status" value="1"/>
</dbReference>
<dbReference type="InterPro" id="IPR027417">
    <property type="entry name" value="P-loop_NTPase"/>
</dbReference>
<evidence type="ECO:0000256" key="6">
    <source>
        <dbReference type="ARBA" id="ARBA00023136"/>
    </source>
</evidence>
<dbReference type="EMBL" id="MBDO02000037">
    <property type="protein sequence ID" value="RLN66372.1"/>
    <property type="molecule type" value="Genomic_DNA"/>
</dbReference>
<organism evidence="11 12">
    <name type="scientific">Phytophthora kernoviae</name>
    <dbReference type="NCBI Taxonomy" id="325452"/>
    <lineage>
        <taxon>Eukaryota</taxon>
        <taxon>Sar</taxon>
        <taxon>Stramenopiles</taxon>
        <taxon>Oomycota</taxon>
        <taxon>Peronosporomycetes</taxon>
        <taxon>Peronosporales</taxon>
        <taxon>Peronosporaceae</taxon>
        <taxon>Phytophthora</taxon>
    </lineage>
</organism>
<evidence type="ECO:0000256" key="1">
    <source>
        <dbReference type="ARBA" id="ARBA00004397"/>
    </source>
</evidence>
<comment type="caution">
    <text evidence="11">The sequence shown here is derived from an EMBL/GenBank/DDBJ whole genome shotgun (WGS) entry which is preliminary data.</text>
</comment>
<evidence type="ECO:0000256" key="8">
    <source>
        <dbReference type="SAM" id="MobiDB-lite"/>
    </source>
</evidence>
<dbReference type="FunFam" id="3.40.50.300:FF:000188">
    <property type="entry name" value="signal recognition particle receptor subunit alpha"/>
    <property type="match status" value="1"/>
</dbReference>
<dbReference type="AlphaFoldDB" id="A0A3F2RZD9"/>
<dbReference type="SUPFAM" id="SSF52540">
    <property type="entry name" value="P-loop containing nucleoside triphosphate hydrolases"/>
    <property type="match status" value="1"/>
</dbReference>
<gene>
    <name evidence="10" type="ORF">BBJ29_000650</name>
    <name evidence="11" type="ORF">BBP00_00002259</name>
</gene>
<protein>
    <recommendedName>
        <fullName evidence="9">SRP54-type proteins GTP-binding domain-containing protein</fullName>
    </recommendedName>
</protein>
<evidence type="ECO:0000256" key="7">
    <source>
        <dbReference type="ARBA" id="ARBA00023170"/>
    </source>
</evidence>
<dbReference type="Pfam" id="PF04086">
    <property type="entry name" value="SRP-alpha_N"/>
    <property type="match status" value="1"/>
</dbReference>
<comment type="similarity">
    <text evidence="2">Belongs to the GTP-binding SRP family.</text>
</comment>
<evidence type="ECO:0000313" key="11">
    <source>
        <dbReference type="EMBL" id="RLN66372.1"/>
    </source>
</evidence>
<dbReference type="CDD" id="cd14826">
    <property type="entry name" value="SR_alpha_SRX"/>
    <property type="match status" value="1"/>
</dbReference>
<dbReference type="EMBL" id="MBAD02001865">
    <property type="protein sequence ID" value="RLN51388.1"/>
    <property type="molecule type" value="Genomic_DNA"/>
</dbReference>
<sequence length="604" mass="66665">MIDHFVVFSKTGTVLWSRTLCKLGGDPVDNLVNRVLMEDRAGEKKFIDDAYAMQWVFENKLDLVFVVVYQKILQLLYIEELLEIVKKDFIAMFPQQIANKTPVKYEDKFTKILKATELKFTEKQARKGPRTFNSSKKAKAKGVSSNTSGKTGSSSRSSAIADSSEDGSDSPSSDGKGKDAFAELENEAALRSSKVKTMRTGPRRKPGKDKTKEPKKGGKKMTKWDDTKVSRKEAEALDRSKAITADEEEAQLREKREAYIGEMEDSDSDGYSDTDDESGASSGAESDASQGGWSFSKTRLGNFLSTVSGNKILEREDLESVITPMHQMLISKNVASEVADELCESVITTVVGQRLESFTRISTVVRKALESALLRILTPKKSTDVLREILQAKAEGRTYSIVFVGVNGVGKSTSLSKVCYYLKSKGVNVMLAACDTFRSGAVEQLNQHAKVLDVPLFQKGYAKDPASVAKEAIKHGSDNGFDCVLIDTAGRMQNNEPLMRALAKLVSNNDPDLVLFVGEALVGNDGIDQLSMFDRALADYSDRREPHRIDGIVITKFDTIDDKVGAAVSMVYKTGQPIMFVGTGQKYTHLKKLNVRTVMRHLLQ</sequence>
<dbReference type="OrthoDB" id="1727884at2759"/>
<dbReference type="InterPro" id="IPR003593">
    <property type="entry name" value="AAA+_ATPase"/>
</dbReference>
<evidence type="ECO:0000313" key="13">
    <source>
        <dbReference type="Proteomes" id="UP000284657"/>
    </source>
</evidence>
<dbReference type="Gene3D" id="3.30.450.60">
    <property type="match status" value="1"/>
</dbReference>
<keyword evidence="7" id="KW-0675">Receptor</keyword>
<dbReference type="Proteomes" id="UP000277300">
    <property type="component" value="Unassembled WGS sequence"/>
</dbReference>